<protein>
    <submittedName>
        <fullName evidence="1">Uncharacterized protein</fullName>
    </submittedName>
</protein>
<comment type="caution">
    <text evidence="1">The sequence shown here is derived from an EMBL/GenBank/DDBJ whole genome shotgun (WGS) entry which is preliminary data.</text>
</comment>
<reference evidence="1" key="1">
    <citation type="submission" date="2022-11" db="EMBL/GenBank/DDBJ databases">
        <title>Genome Sequence of Nemania bipapillata.</title>
        <authorList>
            <person name="Buettner E."/>
        </authorList>
    </citation>
    <scope>NUCLEOTIDE SEQUENCE</scope>
    <source>
        <strain evidence="1">CP14</strain>
    </source>
</reference>
<evidence type="ECO:0000313" key="1">
    <source>
        <dbReference type="EMBL" id="KAJ8122088.1"/>
    </source>
</evidence>
<organism evidence="1 2">
    <name type="scientific">Nemania bipapillata</name>
    <dbReference type="NCBI Taxonomy" id="110536"/>
    <lineage>
        <taxon>Eukaryota</taxon>
        <taxon>Fungi</taxon>
        <taxon>Dikarya</taxon>
        <taxon>Ascomycota</taxon>
        <taxon>Pezizomycotina</taxon>
        <taxon>Sordariomycetes</taxon>
        <taxon>Xylariomycetidae</taxon>
        <taxon>Xylariales</taxon>
        <taxon>Xylariaceae</taxon>
        <taxon>Nemania</taxon>
    </lineage>
</organism>
<accession>A0ACC2J3N6</accession>
<proteinExistence type="predicted"/>
<sequence>MRKIGKLFSRKILKKRLSTLSQSTEPPLEAGTQLQPLHTSSNILSRPPNEASASETIPASPAASPPTSDAVQPDQHANEPRVPEPYASNSDLWNTALKDLQDTATRESIEIHIGRSDGNARSLAEDIERRIDAAVKIQQHDSRTARYVENAVKILKGFSSAADVAVSYNPMYAAVPWAIVRSVLVCDAHQQLYMAPDLALRPPEVALKTLKKSIIQVYTEIQLFLGFAIQQLQNRTRRIIAAPLRLGDVKNHIDELIKCQHVLIRAADDCEKHCNLLSRSSLEQFVELQAEFRGLMQTQIELVLEKIDQREHEEMLNWISPILSSDCREQLLESVTVYPQTTLLLDALDECEPGSRSELLEIIDYLLKSGSLIKVFISSRADRDIRNRLRDTDQIEIQATDNEGDIKKFVEEEIIKHENWSYMSVELRNLIMTTLFTKSQGMFQWAFLQIKQILLLESEEAILDRLGKLPPDLKTAYDEIYDKVKSHHKHDRVLADNAFKWVAAACKPLASDTLLPAIRLDSQQVAFHLSGSISESQLLHLCNNLLVLDSKLKVWRFSHLSVIEYFETNHWNLAEAHGEAAK</sequence>
<gene>
    <name evidence="1" type="ORF">ONZ43_g1624</name>
</gene>
<keyword evidence="2" id="KW-1185">Reference proteome</keyword>
<dbReference type="EMBL" id="JAPESX010000292">
    <property type="protein sequence ID" value="KAJ8122088.1"/>
    <property type="molecule type" value="Genomic_DNA"/>
</dbReference>
<name>A0ACC2J3N6_9PEZI</name>
<evidence type="ECO:0000313" key="2">
    <source>
        <dbReference type="Proteomes" id="UP001153334"/>
    </source>
</evidence>
<dbReference type="Proteomes" id="UP001153334">
    <property type="component" value="Unassembled WGS sequence"/>
</dbReference>